<keyword evidence="1" id="KW-1133">Transmembrane helix</keyword>
<sequence length="335" mass="35354">MPQTTTPPTTGRLRAAWTLVLLTTLCAELTFTAVAVPFVWFLLPLLLVMYGAGVLLVRELFTRSRGGGWLSLVLLALAYQLAEDGIGLQALTSPRIYGAAEWGWRALGINWTYWESQIGVHVVLSVLIPVMLTNLLFPAHRGRPYLRTGGLIGAGALAALGVLGLRVVISATEDPGYLAPWGWTTVFVVAMAVLIVVAMRLPASREVAPRMSSAPKPAVVGVVPGCATIVFLALLLPPGLGPNSLLGGVVPLPVLLIAAALVGIASGWSVLRWSGAGDWTDRHRVWLAGGILVGHTAFMIPASPTAAITGIIIIALEVALLIALARRVDTRHATS</sequence>
<proteinExistence type="predicted"/>
<dbReference type="AlphaFoldDB" id="A0A561V836"/>
<feature type="transmembrane region" description="Helical" evidence="1">
    <location>
        <begin position="118"/>
        <end position="137"/>
    </location>
</feature>
<feature type="transmembrane region" description="Helical" evidence="1">
    <location>
        <begin position="181"/>
        <end position="198"/>
    </location>
</feature>
<dbReference type="OrthoDB" id="8478704at2"/>
<organism evidence="2 3">
    <name type="scientific">Saccharopolyspora dendranthemae</name>
    <dbReference type="NCBI Taxonomy" id="1181886"/>
    <lineage>
        <taxon>Bacteria</taxon>
        <taxon>Bacillati</taxon>
        <taxon>Actinomycetota</taxon>
        <taxon>Actinomycetes</taxon>
        <taxon>Pseudonocardiales</taxon>
        <taxon>Pseudonocardiaceae</taxon>
        <taxon>Saccharopolyspora</taxon>
    </lineage>
</organism>
<dbReference type="EMBL" id="VIWX01000001">
    <property type="protein sequence ID" value="TWG07760.1"/>
    <property type="molecule type" value="Genomic_DNA"/>
</dbReference>
<feature type="transmembrane region" description="Helical" evidence="1">
    <location>
        <begin position="218"/>
        <end position="236"/>
    </location>
</feature>
<accession>A0A561V836</accession>
<feature type="transmembrane region" description="Helical" evidence="1">
    <location>
        <begin position="149"/>
        <end position="169"/>
    </location>
</feature>
<feature type="transmembrane region" description="Helical" evidence="1">
    <location>
        <begin position="283"/>
        <end position="300"/>
    </location>
</feature>
<dbReference type="RefSeq" id="WP_145736058.1">
    <property type="nucleotide sequence ID" value="NZ_VIWX01000001.1"/>
</dbReference>
<feature type="transmembrane region" description="Helical" evidence="1">
    <location>
        <begin position="66"/>
        <end position="82"/>
    </location>
</feature>
<name>A0A561V836_9PSEU</name>
<feature type="transmembrane region" description="Helical" evidence="1">
    <location>
        <begin position="306"/>
        <end position="325"/>
    </location>
</feature>
<gene>
    <name evidence="2" type="ORF">FHU35_11379</name>
</gene>
<feature type="transmembrane region" description="Helical" evidence="1">
    <location>
        <begin position="36"/>
        <end position="57"/>
    </location>
</feature>
<keyword evidence="1" id="KW-0812">Transmembrane</keyword>
<evidence type="ECO:0000313" key="3">
    <source>
        <dbReference type="Proteomes" id="UP000316184"/>
    </source>
</evidence>
<feature type="transmembrane region" description="Helical" evidence="1">
    <location>
        <begin position="248"/>
        <end position="271"/>
    </location>
</feature>
<evidence type="ECO:0000256" key="1">
    <source>
        <dbReference type="SAM" id="Phobius"/>
    </source>
</evidence>
<evidence type="ECO:0000313" key="2">
    <source>
        <dbReference type="EMBL" id="TWG07760.1"/>
    </source>
</evidence>
<keyword evidence="3" id="KW-1185">Reference proteome</keyword>
<keyword evidence="1" id="KW-0472">Membrane</keyword>
<reference evidence="2 3" key="1">
    <citation type="submission" date="2019-06" db="EMBL/GenBank/DDBJ databases">
        <title>Sequencing the genomes of 1000 actinobacteria strains.</title>
        <authorList>
            <person name="Klenk H.-P."/>
        </authorList>
    </citation>
    <scope>NUCLEOTIDE SEQUENCE [LARGE SCALE GENOMIC DNA]</scope>
    <source>
        <strain evidence="2 3">DSM 46699</strain>
    </source>
</reference>
<dbReference type="Proteomes" id="UP000316184">
    <property type="component" value="Unassembled WGS sequence"/>
</dbReference>
<comment type="caution">
    <text evidence="2">The sequence shown here is derived from an EMBL/GenBank/DDBJ whole genome shotgun (WGS) entry which is preliminary data.</text>
</comment>
<protein>
    <submittedName>
        <fullName evidence="2">Uncharacterized protein</fullName>
    </submittedName>
</protein>